<evidence type="ECO:0000313" key="2">
    <source>
        <dbReference type="EMBL" id="CAA7267744.1"/>
    </source>
</evidence>
<comment type="caution">
    <text evidence="2">The sequence shown here is derived from an EMBL/GenBank/DDBJ whole genome shotgun (WGS) entry which is preliminary data.</text>
</comment>
<protein>
    <submittedName>
        <fullName evidence="2">Uncharacterized protein</fullName>
    </submittedName>
</protein>
<keyword evidence="3" id="KW-1185">Reference proteome</keyword>
<name>A0A8S0VZ23_CYCAE</name>
<dbReference type="EMBL" id="CACVBS010000062">
    <property type="protein sequence ID" value="CAA7267744.1"/>
    <property type="molecule type" value="Genomic_DNA"/>
</dbReference>
<proteinExistence type="predicted"/>
<organism evidence="2 3">
    <name type="scientific">Cyclocybe aegerita</name>
    <name type="common">Black poplar mushroom</name>
    <name type="synonym">Agrocybe aegerita</name>
    <dbReference type="NCBI Taxonomy" id="1973307"/>
    <lineage>
        <taxon>Eukaryota</taxon>
        <taxon>Fungi</taxon>
        <taxon>Dikarya</taxon>
        <taxon>Basidiomycota</taxon>
        <taxon>Agaricomycotina</taxon>
        <taxon>Agaricomycetes</taxon>
        <taxon>Agaricomycetidae</taxon>
        <taxon>Agaricales</taxon>
        <taxon>Agaricineae</taxon>
        <taxon>Bolbitiaceae</taxon>
        <taxon>Cyclocybe</taxon>
    </lineage>
</organism>
<dbReference type="Proteomes" id="UP000467700">
    <property type="component" value="Unassembled WGS sequence"/>
</dbReference>
<gene>
    <name evidence="2" type="ORF">AAE3_LOCUS9944</name>
</gene>
<sequence length="483" mass="53867">MPSQHEHAFVYHQPPPPPASTMSSASPPRSFLPHEIRDHIIDVLATSSPGSPDTITIQALRACSLASRTLHTRAYHHLFSFVFIELEEAKLPTKNIALLNSLRALLHESVKFPGVGLVYHLQAFTLAVHGHGDQCYTIFKKGRVGDILMALYGETYGVQRFKLSPNLRYLSISGIMDLPRSLFSLSRLDYLYLYNVSVRRMVDRPSVDTPRQTVLSEVKRIAMHSDVPILDLAYPHTDPNAEEESSETLKALRETAFASLKELRINFSYMDRVPGALEVAAHAASSLSSLHIYIFGLDPADPPPSPPRATNPRHLFHPLTALETLRITKQVVRPLTERCIVNPLWRLLVTSTLPANLRTLIVESMAERRLVAVQEGQQPQEEDRPQVGTPRRGPYTVRAAEKEEANRAAAWRAFDEDAFHVRARDLVADALPRLRSSRSKSSSANSDSPKTFEVDIAIIRAQPGTWDNEIKVKCGGPALVDAL</sequence>
<feature type="region of interest" description="Disordered" evidence="1">
    <location>
        <begin position="1"/>
        <end position="28"/>
    </location>
</feature>
<evidence type="ECO:0000256" key="1">
    <source>
        <dbReference type="SAM" id="MobiDB-lite"/>
    </source>
</evidence>
<feature type="region of interest" description="Disordered" evidence="1">
    <location>
        <begin position="372"/>
        <end position="393"/>
    </location>
</feature>
<reference evidence="2 3" key="1">
    <citation type="submission" date="2020-01" db="EMBL/GenBank/DDBJ databases">
        <authorList>
            <person name="Gupta K D."/>
        </authorList>
    </citation>
    <scope>NUCLEOTIDE SEQUENCE [LARGE SCALE GENOMIC DNA]</scope>
</reference>
<evidence type="ECO:0000313" key="3">
    <source>
        <dbReference type="Proteomes" id="UP000467700"/>
    </source>
</evidence>
<accession>A0A8S0VZ23</accession>
<dbReference type="AlphaFoldDB" id="A0A8S0VZ23"/>